<comment type="caution">
    <text evidence="1">The sequence shown here is derived from an EMBL/GenBank/DDBJ whole genome shotgun (WGS) entry which is preliminary data.</text>
</comment>
<dbReference type="InterPro" id="IPR034660">
    <property type="entry name" value="DinB/YfiT-like"/>
</dbReference>
<dbReference type="InterPro" id="IPR011463">
    <property type="entry name" value="DUF1569"/>
</dbReference>
<proteinExistence type="predicted"/>
<gene>
    <name evidence="1" type="ORF">C5Y98_29690</name>
</gene>
<evidence type="ECO:0000313" key="1">
    <source>
        <dbReference type="EMBL" id="PQO26563.1"/>
    </source>
</evidence>
<accession>A0A2S8F342</accession>
<sequence>MRRQLELPRLDDAIAECERLLNSGYTQSGNWTLAQICRHLRLTIESNLEGYPVWMTTLGYPLRPLLRWLMLPKLLSGNSPSGIRTAGMFVPPDDLDDAVEVERLKQSVARFMESTLPLHPHPGFGAMSHEEFNRFHAAHAAHHLSFLQPQTKE</sequence>
<dbReference type="RefSeq" id="WP_105360046.1">
    <property type="nucleotide sequence ID" value="NZ_PUIB01000030.1"/>
</dbReference>
<organism evidence="1 2">
    <name type="scientific">Blastopirellula marina</name>
    <dbReference type="NCBI Taxonomy" id="124"/>
    <lineage>
        <taxon>Bacteria</taxon>
        <taxon>Pseudomonadati</taxon>
        <taxon>Planctomycetota</taxon>
        <taxon>Planctomycetia</taxon>
        <taxon>Pirellulales</taxon>
        <taxon>Pirellulaceae</taxon>
        <taxon>Blastopirellula</taxon>
    </lineage>
</organism>
<evidence type="ECO:0000313" key="2">
    <source>
        <dbReference type="Proteomes" id="UP000239388"/>
    </source>
</evidence>
<reference evidence="1 2" key="1">
    <citation type="submission" date="2018-02" db="EMBL/GenBank/DDBJ databases">
        <title>Comparative genomes isolates from brazilian mangrove.</title>
        <authorList>
            <person name="Araujo J.E."/>
            <person name="Taketani R.G."/>
            <person name="Silva M.C.P."/>
            <person name="Loureco M.V."/>
            <person name="Andreote F.D."/>
        </authorList>
    </citation>
    <scope>NUCLEOTIDE SEQUENCE [LARGE SCALE GENOMIC DNA]</scope>
    <source>
        <strain evidence="1 2">NAP PRIS-MGV</strain>
    </source>
</reference>
<dbReference type="OrthoDB" id="282689at2"/>
<dbReference type="EMBL" id="PUIB01000030">
    <property type="protein sequence ID" value="PQO26563.1"/>
    <property type="molecule type" value="Genomic_DNA"/>
</dbReference>
<name>A0A2S8F342_9BACT</name>
<protein>
    <recommendedName>
        <fullName evidence="3">DUF1569 domain-containing protein</fullName>
    </recommendedName>
</protein>
<dbReference type="AlphaFoldDB" id="A0A2S8F342"/>
<dbReference type="Proteomes" id="UP000239388">
    <property type="component" value="Unassembled WGS sequence"/>
</dbReference>
<dbReference type="Gene3D" id="1.20.120.450">
    <property type="entry name" value="dinb family like domain"/>
    <property type="match status" value="1"/>
</dbReference>
<dbReference type="Pfam" id="PF07606">
    <property type="entry name" value="DUF1569"/>
    <property type="match status" value="1"/>
</dbReference>
<evidence type="ECO:0008006" key="3">
    <source>
        <dbReference type="Google" id="ProtNLM"/>
    </source>
</evidence>